<dbReference type="Pfam" id="PF00002">
    <property type="entry name" value="7tm_2"/>
    <property type="match status" value="1"/>
</dbReference>
<evidence type="ECO:0000313" key="8">
    <source>
        <dbReference type="EMBL" id="KAJ8958741.1"/>
    </source>
</evidence>
<feature type="chain" id="PRO_5043586311" description="G-protein coupled receptors family 2 profile 2 domain-containing protein" evidence="6">
    <location>
        <begin position="22"/>
        <end position="421"/>
    </location>
</feature>
<dbReference type="InterPro" id="IPR017981">
    <property type="entry name" value="GPCR_2-like_7TM"/>
</dbReference>
<feature type="transmembrane region" description="Helical" evidence="5">
    <location>
        <begin position="220"/>
        <end position="240"/>
    </location>
</feature>
<dbReference type="PROSITE" id="PS50261">
    <property type="entry name" value="G_PROTEIN_RECEP_F2_4"/>
    <property type="match status" value="1"/>
</dbReference>
<evidence type="ECO:0000256" key="3">
    <source>
        <dbReference type="ARBA" id="ARBA00022989"/>
    </source>
</evidence>
<dbReference type="InterPro" id="IPR000832">
    <property type="entry name" value="GPCR_2_secretin-like"/>
</dbReference>
<comment type="subcellular location">
    <subcellularLocation>
        <location evidence="1">Membrane</location>
        <topology evidence="1">Multi-pass membrane protein</topology>
    </subcellularLocation>
</comment>
<sequence>MFGAIVTLLLVTCFNVSPIRAGMECCGEDNVILPNKTCTNGKKIKELACDLKISMDANQTDMTVDENGNLVFSDYDEVVPQNEYCITSLQTMNGKRSEIIILCYEEEPNHFNFMIINVVLSLVSVIFIVLTIAVYLSTPELLDLQGMCLIWVISGLASSFIVLAIIDLSNHITQEFCELLAYMMYMSFMLTFFWLNVLCFHIWRVIINPKILRFTKRWQLIYHIFGIAGPLTLLFIVLTANYSGLSYFEDVHPNIGEVKCWFKTPLVTFIYFYGPISILLCINIVYFIWTIVVLWGQMKHCSEKKTKILKYRLLLCIKLFFVMGMTWCFEVFSAVFESSTPKWIWVIPDAINALQGLLVFLLLVVFRKRAVRALANKKIFRSVKLPASWRYVQDDECEELEEEISLSGLEKKAAQEKDIFH</sequence>
<organism evidence="8 9">
    <name type="scientific">Aromia moschata</name>
    <dbReference type="NCBI Taxonomy" id="1265417"/>
    <lineage>
        <taxon>Eukaryota</taxon>
        <taxon>Metazoa</taxon>
        <taxon>Ecdysozoa</taxon>
        <taxon>Arthropoda</taxon>
        <taxon>Hexapoda</taxon>
        <taxon>Insecta</taxon>
        <taxon>Pterygota</taxon>
        <taxon>Neoptera</taxon>
        <taxon>Endopterygota</taxon>
        <taxon>Coleoptera</taxon>
        <taxon>Polyphaga</taxon>
        <taxon>Cucujiformia</taxon>
        <taxon>Chrysomeloidea</taxon>
        <taxon>Cerambycidae</taxon>
        <taxon>Cerambycinae</taxon>
        <taxon>Callichromatini</taxon>
        <taxon>Aromia</taxon>
    </lineage>
</organism>
<dbReference type="Proteomes" id="UP001162162">
    <property type="component" value="Unassembled WGS sequence"/>
</dbReference>
<dbReference type="PANTHER" id="PTHR47154:SF2">
    <property type="entry name" value="G-PROTEIN COUPLED RECEPTOR MTH-RELATED"/>
    <property type="match status" value="1"/>
</dbReference>
<reference evidence="8" key="1">
    <citation type="journal article" date="2023" name="Insect Mol. Biol.">
        <title>Genome sequencing provides insights into the evolution of gene families encoding plant cell wall-degrading enzymes in longhorned beetles.</title>
        <authorList>
            <person name="Shin N.R."/>
            <person name="Okamura Y."/>
            <person name="Kirsch R."/>
            <person name="Pauchet Y."/>
        </authorList>
    </citation>
    <scope>NUCLEOTIDE SEQUENCE</scope>
    <source>
        <strain evidence="8">AMC_N1</strain>
    </source>
</reference>
<keyword evidence="4 5" id="KW-0472">Membrane</keyword>
<keyword evidence="3 5" id="KW-1133">Transmembrane helix</keyword>
<dbReference type="GO" id="GO:0005886">
    <property type="term" value="C:plasma membrane"/>
    <property type="evidence" value="ECO:0007669"/>
    <property type="project" value="TreeGrafter"/>
</dbReference>
<feature type="transmembrane region" description="Helical" evidence="5">
    <location>
        <begin position="148"/>
        <end position="168"/>
    </location>
</feature>
<feature type="transmembrane region" description="Helical" evidence="5">
    <location>
        <begin position="342"/>
        <end position="366"/>
    </location>
</feature>
<feature type="domain" description="G-protein coupled receptors family 2 profile 2" evidence="7">
    <location>
        <begin position="113"/>
        <end position="367"/>
    </location>
</feature>
<evidence type="ECO:0000256" key="1">
    <source>
        <dbReference type="ARBA" id="ARBA00004141"/>
    </source>
</evidence>
<proteinExistence type="predicted"/>
<dbReference type="GO" id="GO:0008528">
    <property type="term" value="F:G protein-coupled peptide receptor activity"/>
    <property type="evidence" value="ECO:0007669"/>
    <property type="project" value="TreeGrafter"/>
</dbReference>
<evidence type="ECO:0000256" key="2">
    <source>
        <dbReference type="ARBA" id="ARBA00022692"/>
    </source>
</evidence>
<evidence type="ECO:0000256" key="6">
    <source>
        <dbReference type="SAM" id="SignalP"/>
    </source>
</evidence>
<dbReference type="GO" id="GO:0007166">
    <property type="term" value="P:cell surface receptor signaling pathway"/>
    <property type="evidence" value="ECO:0007669"/>
    <property type="project" value="InterPro"/>
</dbReference>
<evidence type="ECO:0000259" key="7">
    <source>
        <dbReference type="PROSITE" id="PS50261"/>
    </source>
</evidence>
<feature type="transmembrane region" description="Helical" evidence="5">
    <location>
        <begin position="315"/>
        <end position="336"/>
    </location>
</feature>
<feature type="transmembrane region" description="Helical" evidence="5">
    <location>
        <begin position="180"/>
        <end position="199"/>
    </location>
</feature>
<protein>
    <recommendedName>
        <fullName evidence="7">G-protein coupled receptors family 2 profile 2 domain-containing protein</fullName>
    </recommendedName>
</protein>
<dbReference type="AlphaFoldDB" id="A0AAV8Z3K7"/>
<evidence type="ECO:0000256" key="5">
    <source>
        <dbReference type="SAM" id="Phobius"/>
    </source>
</evidence>
<dbReference type="InterPro" id="IPR051384">
    <property type="entry name" value="Mth_GPCR"/>
</dbReference>
<feature type="transmembrane region" description="Helical" evidence="5">
    <location>
        <begin position="270"/>
        <end position="295"/>
    </location>
</feature>
<dbReference type="EMBL" id="JAPWTK010000016">
    <property type="protein sequence ID" value="KAJ8958741.1"/>
    <property type="molecule type" value="Genomic_DNA"/>
</dbReference>
<evidence type="ECO:0000256" key="4">
    <source>
        <dbReference type="ARBA" id="ARBA00023136"/>
    </source>
</evidence>
<dbReference type="PANTHER" id="PTHR47154">
    <property type="entry name" value="G-PROTEIN COUPLED RECEPTOR MTH-RELATED"/>
    <property type="match status" value="1"/>
</dbReference>
<accession>A0AAV8Z3K7</accession>
<keyword evidence="2 5" id="KW-0812">Transmembrane</keyword>
<dbReference type="Gene3D" id="1.20.1070.10">
    <property type="entry name" value="Rhodopsin 7-helix transmembrane proteins"/>
    <property type="match status" value="1"/>
</dbReference>
<gene>
    <name evidence="8" type="ORF">NQ318_016469</name>
</gene>
<evidence type="ECO:0000313" key="9">
    <source>
        <dbReference type="Proteomes" id="UP001162162"/>
    </source>
</evidence>
<keyword evidence="9" id="KW-1185">Reference proteome</keyword>
<comment type="caution">
    <text evidence="8">The sequence shown here is derived from an EMBL/GenBank/DDBJ whole genome shotgun (WGS) entry which is preliminary data.</text>
</comment>
<feature type="transmembrane region" description="Helical" evidence="5">
    <location>
        <begin position="113"/>
        <end position="136"/>
    </location>
</feature>
<dbReference type="CDD" id="cd15039">
    <property type="entry name" value="7tmB3_Methuselah-like"/>
    <property type="match status" value="1"/>
</dbReference>
<name>A0AAV8Z3K7_9CUCU</name>
<feature type="signal peptide" evidence="6">
    <location>
        <begin position="1"/>
        <end position="21"/>
    </location>
</feature>
<keyword evidence="6" id="KW-0732">Signal</keyword>